<proteinExistence type="predicted"/>
<dbReference type="EMBL" id="PKPP01004414">
    <property type="protein sequence ID" value="PWA64475.1"/>
    <property type="molecule type" value="Genomic_DNA"/>
</dbReference>
<dbReference type="OrthoDB" id="1436790at2759"/>
<dbReference type="PANTHER" id="PTHR36617:SF16">
    <property type="entry name" value="OS04G0516500 PROTEIN"/>
    <property type="match status" value="1"/>
</dbReference>
<evidence type="ECO:0000313" key="3">
    <source>
        <dbReference type="Proteomes" id="UP000245207"/>
    </source>
</evidence>
<dbReference type="Pfam" id="PF13966">
    <property type="entry name" value="zf-RVT"/>
    <property type="match status" value="1"/>
</dbReference>
<reference evidence="2 3" key="1">
    <citation type="journal article" date="2018" name="Mol. Plant">
        <title>The genome of Artemisia annua provides insight into the evolution of Asteraceae family and artemisinin biosynthesis.</title>
        <authorList>
            <person name="Shen Q."/>
            <person name="Zhang L."/>
            <person name="Liao Z."/>
            <person name="Wang S."/>
            <person name="Yan T."/>
            <person name="Shi P."/>
            <person name="Liu M."/>
            <person name="Fu X."/>
            <person name="Pan Q."/>
            <person name="Wang Y."/>
            <person name="Lv Z."/>
            <person name="Lu X."/>
            <person name="Zhang F."/>
            <person name="Jiang W."/>
            <person name="Ma Y."/>
            <person name="Chen M."/>
            <person name="Hao X."/>
            <person name="Li L."/>
            <person name="Tang Y."/>
            <person name="Lv G."/>
            <person name="Zhou Y."/>
            <person name="Sun X."/>
            <person name="Brodelius P.E."/>
            <person name="Rose J.K.C."/>
            <person name="Tang K."/>
        </authorList>
    </citation>
    <scope>NUCLEOTIDE SEQUENCE [LARGE SCALE GENOMIC DNA]</scope>
    <source>
        <strain evidence="3">cv. Huhao1</strain>
        <tissue evidence="2">Leaf</tissue>
    </source>
</reference>
<keyword evidence="3" id="KW-1185">Reference proteome</keyword>
<keyword evidence="2" id="KW-0548">Nucleotidyltransferase</keyword>
<feature type="domain" description="Reverse transcriptase zinc-binding" evidence="1">
    <location>
        <begin position="151"/>
        <end position="217"/>
    </location>
</feature>
<organism evidence="2 3">
    <name type="scientific">Artemisia annua</name>
    <name type="common">Sweet wormwood</name>
    <dbReference type="NCBI Taxonomy" id="35608"/>
    <lineage>
        <taxon>Eukaryota</taxon>
        <taxon>Viridiplantae</taxon>
        <taxon>Streptophyta</taxon>
        <taxon>Embryophyta</taxon>
        <taxon>Tracheophyta</taxon>
        <taxon>Spermatophyta</taxon>
        <taxon>Magnoliopsida</taxon>
        <taxon>eudicotyledons</taxon>
        <taxon>Gunneridae</taxon>
        <taxon>Pentapetalae</taxon>
        <taxon>asterids</taxon>
        <taxon>campanulids</taxon>
        <taxon>Asterales</taxon>
        <taxon>Asteraceae</taxon>
        <taxon>Asteroideae</taxon>
        <taxon>Anthemideae</taxon>
        <taxon>Artemisiinae</taxon>
        <taxon>Artemisia</taxon>
    </lineage>
</organism>
<evidence type="ECO:0000259" key="1">
    <source>
        <dbReference type="Pfam" id="PF13966"/>
    </source>
</evidence>
<keyword evidence="2" id="KW-0808">Transferase</keyword>
<dbReference type="InterPro" id="IPR026960">
    <property type="entry name" value="RVT-Znf"/>
</dbReference>
<name>A0A2U1MT84_ARTAN</name>
<dbReference type="Proteomes" id="UP000245207">
    <property type="component" value="Unassembled WGS sequence"/>
</dbReference>
<evidence type="ECO:0000313" key="2">
    <source>
        <dbReference type="EMBL" id="PWA64475.1"/>
    </source>
</evidence>
<comment type="caution">
    <text evidence="2">The sequence shown here is derived from an EMBL/GenBank/DDBJ whole genome shotgun (WGS) entry which is preliminary data.</text>
</comment>
<dbReference type="GO" id="GO:0003964">
    <property type="term" value="F:RNA-directed DNA polymerase activity"/>
    <property type="evidence" value="ECO:0007669"/>
    <property type="project" value="UniProtKB-KW"/>
</dbReference>
<dbReference type="PANTHER" id="PTHR36617">
    <property type="entry name" value="PROTEIN, PUTATIVE-RELATED"/>
    <property type="match status" value="1"/>
</dbReference>
<gene>
    <name evidence="2" type="ORF">CTI12_AA342590</name>
</gene>
<keyword evidence="2" id="KW-0695">RNA-directed DNA polymerase</keyword>
<dbReference type="STRING" id="35608.A0A2U1MT84"/>
<accession>A0A2U1MT84</accession>
<protein>
    <submittedName>
        <fullName evidence="2">RNA-directed DNA polymerase, eukaryota</fullName>
    </submittedName>
</protein>
<sequence>MAFTGDFDRRKTSFRLFRKQSSKELDAKNVSLDSLVKKRIGDGTYTIFWKDMWIGECPLKEKFPRIFRLDAEPNARVKDRILLSLDSVWLRRHPRGGAEYEKWNHLLTLLGSCTLSPQKDRWVWSGDGTGVFIIASGRSIIDTGTLVIDNTPTRWSKDVPIKINVFIWKLLLDKLPTRDNLEEKGLDVPSTLCGICDDVTESSSHVFLSCQVAMEIWRQIGRWWDLDIPHLSLMKDLLGWVDNLKISKIQRMGLYNIVIIAAWSIWRFRNEMVFGVNKPKKALIIDFIVSQAFFWMSNRN</sequence>
<dbReference type="AlphaFoldDB" id="A0A2U1MT84"/>